<comment type="caution">
    <text evidence="4">The sequence shown here is derived from an EMBL/GenBank/DDBJ whole genome shotgun (WGS) entry which is preliminary data.</text>
</comment>
<accession>A0A7W8A3R0</accession>
<dbReference type="Proteomes" id="UP000568380">
    <property type="component" value="Unassembled WGS sequence"/>
</dbReference>
<proteinExistence type="inferred from homology"/>
<dbReference type="GO" id="GO:0008270">
    <property type="term" value="F:zinc ion binding"/>
    <property type="evidence" value="ECO:0007669"/>
    <property type="project" value="TreeGrafter"/>
</dbReference>
<feature type="domain" description="Acylphosphatase-like" evidence="3">
    <location>
        <begin position="1"/>
        <end position="50"/>
    </location>
</feature>
<dbReference type="Gene3D" id="3.30.70.100">
    <property type="match status" value="1"/>
</dbReference>
<dbReference type="GO" id="GO:0003998">
    <property type="term" value="F:acylphosphatase activity"/>
    <property type="evidence" value="ECO:0007669"/>
    <property type="project" value="UniProtKB-EC"/>
</dbReference>
<keyword evidence="5" id="KW-1185">Reference proteome</keyword>
<comment type="catalytic activity">
    <reaction evidence="1">
        <text>an acyl phosphate + H2O = a carboxylate + phosphate + H(+)</text>
        <dbReference type="Rhea" id="RHEA:14965"/>
        <dbReference type="ChEBI" id="CHEBI:15377"/>
        <dbReference type="ChEBI" id="CHEBI:15378"/>
        <dbReference type="ChEBI" id="CHEBI:29067"/>
        <dbReference type="ChEBI" id="CHEBI:43474"/>
        <dbReference type="ChEBI" id="CHEBI:59918"/>
        <dbReference type="EC" id="3.6.1.7"/>
    </reaction>
</comment>
<dbReference type="PROSITE" id="PS51160">
    <property type="entry name" value="ACYLPHOSPHATASE_3"/>
    <property type="match status" value="1"/>
</dbReference>
<keyword evidence="4" id="KW-0808">Transferase</keyword>
<dbReference type="SUPFAM" id="SSF54975">
    <property type="entry name" value="Acylphosphatase/BLUF domain-like"/>
    <property type="match status" value="1"/>
</dbReference>
<evidence type="ECO:0000256" key="1">
    <source>
        <dbReference type="PROSITE-ProRule" id="PRU00520"/>
    </source>
</evidence>
<dbReference type="InterPro" id="IPR001792">
    <property type="entry name" value="Acylphosphatase-like_dom"/>
</dbReference>
<dbReference type="PANTHER" id="PTHR42959:SF1">
    <property type="entry name" value="CARBAMOYLTRANSFERASE HYPF"/>
    <property type="match status" value="1"/>
</dbReference>
<dbReference type="EC" id="3.6.1.7" evidence="1"/>
<comment type="similarity">
    <text evidence="2">Belongs to the acylphosphatase family.</text>
</comment>
<evidence type="ECO:0000256" key="2">
    <source>
        <dbReference type="RuleBase" id="RU004168"/>
    </source>
</evidence>
<reference evidence="4 5" key="1">
    <citation type="submission" date="2020-08" db="EMBL/GenBank/DDBJ databases">
        <title>Genomic Encyclopedia of Type Strains, Phase IV (KMG-IV): sequencing the most valuable type-strain genomes for metagenomic binning, comparative biology and taxonomic classification.</title>
        <authorList>
            <person name="Goeker M."/>
        </authorList>
    </citation>
    <scope>NUCLEOTIDE SEQUENCE [LARGE SCALE GENOMIC DNA]</scope>
    <source>
        <strain evidence="4 5">DSM 45385</strain>
    </source>
</reference>
<dbReference type="EMBL" id="JACHIN010000006">
    <property type="protein sequence ID" value="MBB5079042.1"/>
    <property type="molecule type" value="Genomic_DNA"/>
</dbReference>
<sequence length="50" mass="5235">MIRVEGVVQGVGFRPFVYALATRLGLTGRVGNDAAGVFVEADLVLANTIT</sequence>
<gene>
    <name evidence="4" type="ORF">HNR40_004528</name>
</gene>
<dbReference type="GO" id="GO:0051604">
    <property type="term" value="P:protein maturation"/>
    <property type="evidence" value="ECO:0007669"/>
    <property type="project" value="TreeGrafter"/>
</dbReference>
<dbReference type="RefSeq" id="WP_312896477.1">
    <property type="nucleotide sequence ID" value="NZ_JACHIN010000006.1"/>
</dbReference>
<feature type="active site" evidence="1">
    <location>
        <position position="32"/>
    </location>
</feature>
<evidence type="ECO:0000259" key="3">
    <source>
        <dbReference type="PROSITE" id="PS51160"/>
    </source>
</evidence>
<dbReference type="PANTHER" id="PTHR42959">
    <property type="entry name" value="CARBAMOYLTRANSFERASE"/>
    <property type="match status" value="1"/>
</dbReference>
<dbReference type="AlphaFoldDB" id="A0A7W8A3R0"/>
<dbReference type="Pfam" id="PF00708">
    <property type="entry name" value="Acylphosphatase"/>
    <property type="match status" value="1"/>
</dbReference>
<name>A0A7W8A3R0_9ACTN</name>
<organism evidence="4 5">
    <name type="scientific">Nonomuraea endophytica</name>
    <dbReference type="NCBI Taxonomy" id="714136"/>
    <lineage>
        <taxon>Bacteria</taxon>
        <taxon>Bacillati</taxon>
        <taxon>Actinomycetota</taxon>
        <taxon>Actinomycetes</taxon>
        <taxon>Streptosporangiales</taxon>
        <taxon>Streptosporangiaceae</taxon>
        <taxon>Nonomuraea</taxon>
    </lineage>
</organism>
<dbReference type="InterPro" id="IPR017968">
    <property type="entry name" value="Acylphosphatase_CS"/>
</dbReference>
<feature type="active site" evidence="1">
    <location>
        <position position="14"/>
    </location>
</feature>
<evidence type="ECO:0000313" key="4">
    <source>
        <dbReference type="EMBL" id="MBB5079042.1"/>
    </source>
</evidence>
<dbReference type="GO" id="GO:0016743">
    <property type="term" value="F:carboxyl- or carbamoyltransferase activity"/>
    <property type="evidence" value="ECO:0007669"/>
    <property type="project" value="TreeGrafter"/>
</dbReference>
<dbReference type="InterPro" id="IPR051060">
    <property type="entry name" value="Carbamoyltrans_HypF-like"/>
</dbReference>
<dbReference type="PROSITE" id="PS00150">
    <property type="entry name" value="ACYLPHOSPHATASE_1"/>
    <property type="match status" value="1"/>
</dbReference>
<keyword evidence="1" id="KW-0378">Hydrolase</keyword>
<dbReference type="InterPro" id="IPR036046">
    <property type="entry name" value="Acylphosphatase-like_dom_sf"/>
</dbReference>
<protein>
    <recommendedName>
        <fullName evidence="1">acylphosphatase</fullName>
        <ecNumber evidence="1">3.6.1.7</ecNumber>
    </recommendedName>
</protein>
<evidence type="ECO:0000313" key="5">
    <source>
        <dbReference type="Proteomes" id="UP000568380"/>
    </source>
</evidence>